<evidence type="ECO:0000256" key="1">
    <source>
        <dbReference type="ARBA" id="ARBA00008857"/>
    </source>
</evidence>
<keyword evidence="6" id="KW-1185">Reference proteome</keyword>
<dbReference type="Gene3D" id="1.10.443.10">
    <property type="entry name" value="Intergrase catalytic core"/>
    <property type="match status" value="1"/>
</dbReference>
<dbReference type="PROSITE" id="PS51898">
    <property type="entry name" value="TYR_RECOMBINASE"/>
    <property type="match status" value="1"/>
</dbReference>
<dbReference type="Proteomes" id="UP000245466">
    <property type="component" value="Unassembled WGS sequence"/>
</dbReference>
<dbReference type="RefSeq" id="WP_116544123.1">
    <property type="nucleotide sequence ID" value="NZ_QEKI01000009.1"/>
</dbReference>
<dbReference type="GO" id="GO:0003677">
    <property type="term" value="F:DNA binding"/>
    <property type="evidence" value="ECO:0007669"/>
    <property type="project" value="UniProtKB-KW"/>
</dbReference>
<dbReference type="OrthoDB" id="1493636at2"/>
<dbReference type="Pfam" id="PF00589">
    <property type="entry name" value="Phage_integrase"/>
    <property type="match status" value="1"/>
</dbReference>
<accession>A0A2U1AU93</accession>
<comment type="caution">
    <text evidence="5">The sequence shown here is derived from an EMBL/GenBank/DDBJ whole genome shotgun (WGS) entry which is preliminary data.</text>
</comment>
<reference evidence="5 6" key="1">
    <citation type="submission" date="2018-04" db="EMBL/GenBank/DDBJ databases">
        <title>Genomic Encyclopedia of Type Strains, Phase IV (KMG-IV): sequencing the most valuable type-strain genomes for metagenomic binning, comparative biology and taxonomic classification.</title>
        <authorList>
            <person name="Goeker M."/>
        </authorList>
    </citation>
    <scope>NUCLEOTIDE SEQUENCE [LARGE SCALE GENOMIC DNA]</scope>
    <source>
        <strain evidence="5 6">DSM 100231</strain>
    </source>
</reference>
<evidence type="ECO:0000313" key="6">
    <source>
        <dbReference type="Proteomes" id="UP000245466"/>
    </source>
</evidence>
<dbReference type="InterPro" id="IPR050090">
    <property type="entry name" value="Tyrosine_recombinase_XerCD"/>
</dbReference>
<protein>
    <submittedName>
        <fullName evidence="5">Site-specific recombinase XerD</fullName>
    </submittedName>
</protein>
<dbReference type="SUPFAM" id="SSF56349">
    <property type="entry name" value="DNA breaking-rejoining enzymes"/>
    <property type="match status" value="1"/>
</dbReference>
<dbReference type="Gene3D" id="1.10.150.130">
    <property type="match status" value="1"/>
</dbReference>
<dbReference type="Pfam" id="PF13102">
    <property type="entry name" value="Phage_int_SAM_5"/>
    <property type="match status" value="1"/>
</dbReference>
<comment type="similarity">
    <text evidence="1">Belongs to the 'phage' integrase family.</text>
</comment>
<evidence type="ECO:0000256" key="3">
    <source>
        <dbReference type="ARBA" id="ARBA00023172"/>
    </source>
</evidence>
<sequence>MASAKFYLRDPKAKKKTSICLDFSYDGYRLQCSTKLSINPKDWSHRQNWPKHQISSYSQYNSALLRIQSIVEDFYLDNKKTGSTPSIQSIKDHLSSQLNKKEEKTIGLWEIYDTFINHKSQEVKELTVKKFITLKKLLQGFSKDKNHQLDFNKFDSKFEMAFCSYLTGDLQQVNNTVSKYITCLKVFLKWAQEEGYHQNLSYQKFTSKSTDKEITYLTEEELKKLFNLDLINSPRLSRTRDMFLFQCFTGQRFSDIENLKWGDIQEVDGDHEWHLYQKKGDKPKMINVPLIISEATQILFRQNRGALNDKIFSPISNQKLNVYIKELCQMAEIDSHFKEVKYRGKERIEITGQKHEFISTHTARRTFITLALERGMRPEVLQKITGHEDYRTMKKYIAVTDKVKKAEMRKAFAEGSFLS</sequence>
<evidence type="ECO:0000256" key="2">
    <source>
        <dbReference type="ARBA" id="ARBA00023125"/>
    </source>
</evidence>
<name>A0A2U1AU93_9BACT</name>
<proteinExistence type="inferred from homology"/>
<dbReference type="PANTHER" id="PTHR30349:SF64">
    <property type="entry name" value="PROPHAGE INTEGRASE INTD-RELATED"/>
    <property type="match status" value="1"/>
</dbReference>
<evidence type="ECO:0000259" key="4">
    <source>
        <dbReference type="PROSITE" id="PS51898"/>
    </source>
</evidence>
<dbReference type="CDD" id="cd01185">
    <property type="entry name" value="INTN1_C_like"/>
    <property type="match status" value="1"/>
</dbReference>
<keyword evidence="2" id="KW-0238">DNA-binding</keyword>
<dbReference type="EMBL" id="QEKI01000009">
    <property type="protein sequence ID" value="PVY39995.1"/>
    <property type="molecule type" value="Genomic_DNA"/>
</dbReference>
<dbReference type="PANTHER" id="PTHR30349">
    <property type="entry name" value="PHAGE INTEGRASE-RELATED"/>
    <property type="match status" value="1"/>
</dbReference>
<dbReference type="InterPro" id="IPR010998">
    <property type="entry name" value="Integrase_recombinase_N"/>
</dbReference>
<dbReference type="Pfam" id="PF17293">
    <property type="entry name" value="Arm-DNA-bind_5"/>
    <property type="match status" value="1"/>
</dbReference>
<dbReference type="AlphaFoldDB" id="A0A2U1AU93"/>
<feature type="domain" description="Tyr recombinase" evidence="4">
    <location>
        <begin position="212"/>
        <end position="409"/>
    </location>
</feature>
<keyword evidence="3" id="KW-0233">DNA recombination</keyword>
<dbReference type="InterPro" id="IPR025269">
    <property type="entry name" value="SAM-like_dom"/>
</dbReference>
<organism evidence="5 6">
    <name type="scientific">Pontibacter virosus</name>
    <dbReference type="NCBI Taxonomy" id="1765052"/>
    <lineage>
        <taxon>Bacteria</taxon>
        <taxon>Pseudomonadati</taxon>
        <taxon>Bacteroidota</taxon>
        <taxon>Cytophagia</taxon>
        <taxon>Cytophagales</taxon>
        <taxon>Hymenobacteraceae</taxon>
        <taxon>Pontibacter</taxon>
    </lineage>
</organism>
<dbReference type="InterPro" id="IPR035386">
    <property type="entry name" value="Arm-DNA-bind_5"/>
</dbReference>
<dbReference type="InterPro" id="IPR013762">
    <property type="entry name" value="Integrase-like_cat_sf"/>
</dbReference>
<dbReference type="GO" id="GO:0015074">
    <property type="term" value="P:DNA integration"/>
    <property type="evidence" value="ECO:0007669"/>
    <property type="project" value="InterPro"/>
</dbReference>
<dbReference type="InterPro" id="IPR011010">
    <property type="entry name" value="DNA_brk_join_enz"/>
</dbReference>
<gene>
    <name evidence="5" type="ORF">C8E01_109139</name>
</gene>
<dbReference type="InterPro" id="IPR002104">
    <property type="entry name" value="Integrase_catalytic"/>
</dbReference>
<evidence type="ECO:0000313" key="5">
    <source>
        <dbReference type="EMBL" id="PVY39995.1"/>
    </source>
</evidence>
<dbReference type="GO" id="GO:0006310">
    <property type="term" value="P:DNA recombination"/>
    <property type="evidence" value="ECO:0007669"/>
    <property type="project" value="UniProtKB-KW"/>
</dbReference>